<feature type="transmembrane region" description="Helical" evidence="1">
    <location>
        <begin position="16"/>
        <end position="37"/>
    </location>
</feature>
<reference evidence="2" key="1">
    <citation type="journal article" date="2014" name="Front. Microbiol.">
        <title>High frequency of phylogenetically diverse reductive dehalogenase-homologous genes in deep subseafloor sedimentary metagenomes.</title>
        <authorList>
            <person name="Kawai M."/>
            <person name="Futagami T."/>
            <person name="Toyoda A."/>
            <person name="Takaki Y."/>
            <person name="Nishi S."/>
            <person name="Hori S."/>
            <person name="Arai W."/>
            <person name="Tsubouchi T."/>
            <person name="Morono Y."/>
            <person name="Uchiyama I."/>
            <person name="Ito T."/>
            <person name="Fujiyama A."/>
            <person name="Inagaki F."/>
            <person name="Takami H."/>
        </authorList>
    </citation>
    <scope>NUCLEOTIDE SEQUENCE</scope>
    <source>
        <strain evidence="2">Expedition CK06-06</strain>
    </source>
</reference>
<dbReference type="AlphaFoldDB" id="X1MZZ8"/>
<gene>
    <name evidence="2" type="ORF">S06H3_10915</name>
</gene>
<keyword evidence="1" id="KW-0472">Membrane</keyword>
<dbReference type="EMBL" id="BARV01005167">
    <property type="protein sequence ID" value="GAI11939.1"/>
    <property type="molecule type" value="Genomic_DNA"/>
</dbReference>
<protein>
    <submittedName>
        <fullName evidence="2">Uncharacterized protein</fullName>
    </submittedName>
</protein>
<feature type="non-terminal residue" evidence="2">
    <location>
        <position position="1"/>
    </location>
</feature>
<comment type="caution">
    <text evidence="2">The sequence shown here is derived from an EMBL/GenBank/DDBJ whole genome shotgun (WGS) entry which is preliminary data.</text>
</comment>
<name>X1MZZ8_9ZZZZ</name>
<evidence type="ECO:0000313" key="2">
    <source>
        <dbReference type="EMBL" id="GAI11939.1"/>
    </source>
</evidence>
<accession>X1MZZ8</accession>
<keyword evidence="1" id="KW-0812">Transmembrane</keyword>
<evidence type="ECO:0000256" key="1">
    <source>
        <dbReference type="SAM" id="Phobius"/>
    </source>
</evidence>
<proteinExistence type="predicted"/>
<organism evidence="2">
    <name type="scientific">marine sediment metagenome</name>
    <dbReference type="NCBI Taxonomy" id="412755"/>
    <lineage>
        <taxon>unclassified sequences</taxon>
        <taxon>metagenomes</taxon>
        <taxon>ecological metagenomes</taxon>
    </lineage>
</organism>
<keyword evidence="1" id="KW-1133">Transmembrane helix</keyword>
<sequence>GIIAAVVMEVHTGEPIYFLVMKMTCAFFGVGGAMMGLSSRKRRK</sequence>